<protein>
    <submittedName>
        <fullName evidence="2">Uncharacterized protein</fullName>
    </submittedName>
</protein>
<keyword evidence="3" id="KW-1185">Reference proteome</keyword>
<evidence type="ECO:0000256" key="1">
    <source>
        <dbReference type="SAM" id="MobiDB-lite"/>
    </source>
</evidence>
<reference evidence="2" key="1">
    <citation type="submission" date="2020-08" db="EMBL/GenBank/DDBJ databases">
        <title>Chromosome-level assembly of Southern catfish (Silurus meridionalis) provides insights into visual adaptation to the nocturnal and benthic lifestyles.</title>
        <authorList>
            <person name="Zhang Y."/>
            <person name="Wang D."/>
            <person name="Peng Z."/>
        </authorList>
    </citation>
    <scope>NUCLEOTIDE SEQUENCE</scope>
    <source>
        <strain evidence="2">SWU-2019-XX</strain>
        <tissue evidence="2">Muscle</tissue>
    </source>
</reference>
<evidence type="ECO:0000313" key="3">
    <source>
        <dbReference type="Proteomes" id="UP000606274"/>
    </source>
</evidence>
<dbReference type="Proteomes" id="UP000606274">
    <property type="component" value="Unassembled WGS sequence"/>
</dbReference>
<organism evidence="2 3">
    <name type="scientific">Silurus meridionalis</name>
    <name type="common">Southern catfish</name>
    <name type="synonym">Silurus soldatovi meridionalis</name>
    <dbReference type="NCBI Taxonomy" id="175797"/>
    <lineage>
        <taxon>Eukaryota</taxon>
        <taxon>Metazoa</taxon>
        <taxon>Chordata</taxon>
        <taxon>Craniata</taxon>
        <taxon>Vertebrata</taxon>
        <taxon>Euteleostomi</taxon>
        <taxon>Actinopterygii</taxon>
        <taxon>Neopterygii</taxon>
        <taxon>Teleostei</taxon>
        <taxon>Ostariophysi</taxon>
        <taxon>Siluriformes</taxon>
        <taxon>Siluridae</taxon>
        <taxon>Silurus</taxon>
    </lineage>
</organism>
<evidence type="ECO:0000313" key="2">
    <source>
        <dbReference type="EMBL" id="KAF7704034.1"/>
    </source>
</evidence>
<sequence>VLTHLCLVTIRTDHVQGQRSGFSRTLLKTFNKQTKVLSCTNTSAAGGEERRPEERRGGEERRGEERRREERRGEERRGEERRGEERRGEERRGEEKEVSTEGDDTFC</sequence>
<dbReference type="AlphaFoldDB" id="A0A8T0BAD4"/>
<feature type="region of interest" description="Disordered" evidence="1">
    <location>
        <begin position="33"/>
        <end position="107"/>
    </location>
</feature>
<feature type="compositionally biased region" description="Polar residues" evidence="1">
    <location>
        <begin position="33"/>
        <end position="44"/>
    </location>
</feature>
<feature type="compositionally biased region" description="Basic and acidic residues" evidence="1">
    <location>
        <begin position="47"/>
        <end position="99"/>
    </location>
</feature>
<comment type="caution">
    <text evidence="2">The sequence shown here is derived from an EMBL/GenBank/DDBJ whole genome shotgun (WGS) entry which is preliminary data.</text>
</comment>
<feature type="non-terminal residue" evidence="2">
    <location>
        <position position="1"/>
    </location>
</feature>
<gene>
    <name evidence="2" type="ORF">HF521_021106</name>
</gene>
<dbReference type="EMBL" id="JABFDY010000008">
    <property type="protein sequence ID" value="KAF7704034.1"/>
    <property type="molecule type" value="Genomic_DNA"/>
</dbReference>
<name>A0A8T0BAD4_SILME</name>
<accession>A0A8T0BAD4</accession>
<proteinExistence type="predicted"/>